<gene>
    <name evidence="1" type="ORF">NQ176_g5820</name>
</gene>
<sequence>MCVNGEPPIGVHWLSVLIAVYRRGLPQTAIAAWSAVFLSFQLSWQQQSTSGKILVHKAQGISFFDPFGLILNVLTLSLFVAAARDTPYFATNGIPLGYVCLLQLARAIGPNENRKALRIHIDILLVSTLGLILVTEGLPLMTIAPRHSLGHAEIRAAASLFLSVCLTVLTPHERCTRVDDLLGIISKPTHEETCSWVDYVTCSRVNSFFQSADSKITIDDLDDLPPAYNPELLRRRFSQIRKTEPTTARALVLLLWPELLLCTGLGVLSAAAQLLSPMGLHYLLEYMQHPEKAVFQPWLWLTVICAGRIVQTAFQQSYSSYSRKLVAQVSAMLTAEVYRSALASRELHGNFLGADGNGSDEEAGSQSTASGIVITLVSSDIRSIMQLQDVLGCVTAIPAAGAAVLGLYQLIGWPCLVGIPLALSASPFESWVMKYIDDHEEQQKAAQDVRISLISEYLKSMKIIKYSGWEEAAAKNVAKARETEQRHVKAIDIFSTGLSLIADTFPILSIVSIFGLHALVGQTPLTASTAYTTVQLLEIIKNCLVFLALESLDFSRALVSLRRFDQFFGSLTPLDIYPTGPVEIKNATFQRAAGVTFYLRDISIKFKPDGLNVVTGDSGSGKSTLLLALLGETLKKSGSVTRPEAAAYAPQTAWLQAGTIRENILFFSEYDDKRYRTVVAACCLCVDFEEMEHGDQTVIGHGGFALSGGQCARVALARALFSDASLLLLDDIFSALDTKTSLQLWNGVFCSDLVRKRTVILVTQHAWVAQEADVVIAMDNGRVQSVTKKSGHVREARVIQSTDNVKEDRQTPILTLSPAGKDADVGERIKLVAGKESSATAAAGPLSVFSYLMYFGGPCIAVLTVATCVLHAGAGIYTNYWMSRWVEHAKDSGNSTSYYLAFYIGLNLLTETIDGVRMPTFSRGIWVAARRLHMEVINAIMAAPLPWFTEQAISDTMNRLSEDISTLDQSIYNSIVPAISDMIQCMLMVGAVATRLPVFILPAIALFIIGCLITHMYDGVNRHLADLVSSSRSPVLSDFSEGLAGSMVIRATLSKPAIFHTRMNNLLCASSRTQHAHSNATSLALSQNGKMSAGFAGFCLSQATQLSDKIFALIFSVNRLSIDMQTFQRVRECIQLAPEKDCVTKSSEDVPESWPRTGAIELRNVTVRYTPDGQDILKNVSLRIEPGERVAIVGRTGSGKSTLILSLLGFTSIKSGQILCDGVDIQSIAHKRLRQSISTIPQEAQLFQGTLASNLDPFDRVPKSELQNALDVCQSILRSVDEAKAAETASAGSTNNDDLTERLTLSTPVRARGENFSHGQRQVLSLCRVLVRRSKLILLDEATSSMDARTDAGVQQALRAELSRAGGESRTLITVAHRLQTIMDYDRVVVMGSGRILEMGSPGDLLAKRSAFYDMVTHSGEKDLLISESY</sequence>
<proteinExistence type="predicted"/>
<dbReference type="EMBL" id="JANJQO010000775">
    <property type="protein sequence ID" value="KAJ2974890.1"/>
    <property type="molecule type" value="Genomic_DNA"/>
</dbReference>
<evidence type="ECO:0000313" key="2">
    <source>
        <dbReference type="Proteomes" id="UP001143910"/>
    </source>
</evidence>
<name>A0ACC1N721_9HYPO</name>
<accession>A0ACC1N721</accession>
<organism evidence="1 2">
    <name type="scientific">Zarea fungicola</name>
    <dbReference type="NCBI Taxonomy" id="93591"/>
    <lineage>
        <taxon>Eukaryota</taxon>
        <taxon>Fungi</taxon>
        <taxon>Dikarya</taxon>
        <taxon>Ascomycota</taxon>
        <taxon>Pezizomycotina</taxon>
        <taxon>Sordariomycetes</taxon>
        <taxon>Hypocreomycetidae</taxon>
        <taxon>Hypocreales</taxon>
        <taxon>Cordycipitaceae</taxon>
        <taxon>Zarea</taxon>
    </lineage>
</organism>
<protein>
    <submittedName>
        <fullName evidence="1">Uncharacterized protein</fullName>
    </submittedName>
</protein>
<evidence type="ECO:0000313" key="1">
    <source>
        <dbReference type="EMBL" id="KAJ2974890.1"/>
    </source>
</evidence>
<dbReference type="Proteomes" id="UP001143910">
    <property type="component" value="Unassembled WGS sequence"/>
</dbReference>
<reference evidence="1" key="1">
    <citation type="submission" date="2022-08" db="EMBL/GenBank/DDBJ databases">
        <title>Genome Sequence of Lecanicillium fungicola.</title>
        <authorList>
            <person name="Buettner E."/>
        </authorList>
    </citation>
    <scope>NUCLEOTIDE SEQUENCE</scope>
    <source>
        <strain evidence="1">Babe33</strain>
    </source>
</reference>
<keyword evidence="2" id="KW-1185">Reference proteome</keyword>
<comment type="caution">
    <text evidence="1">The sequence shown here is derived from an EMBL/GenBank/DDBJ whole genome shotgun (WGS) entry which is preliminary data.</text>
</comment>